<organism evidence="4 5">
    <name type="scientific">Macrococcus armenti</name>
    <dbReference type="NCBI Taxonomy" id="2875764"/>
    <lineage>
        <taxon>Bacteria</taxon>
        <taxon>Bacillati</taxon>
        <taxon>Bacillota</taxon>
        <taxon>Bacilli</taxon>
        <taxon>Bacillales</taxon>
        <taxon>Staphylococcaceae</taxon>
        <taxon>Macrococcus</taxon>
    </lineage>
</organism>
<dbReference type="EMBL" id="CP094348">
    <property type="protein sequence ID" value="UOB20082.1"/>
    <property type="molecule type" value="Genomic_DNA"/>
</dbReference>
<dbReference type="InterPro" id="IPR020084">
    <property type="entry name" value="NUDIX_hydrolase_CS"/>
</dbReference>
<name>A0ABY3ZTH2_9STAP</name>
<dbReference type="InterPro" id="IPR015797">
    <property type="entry name" value="NUDIX_hydrolase-like_dom_sf"/>
</dbReference>
<dbReference type="SUPFAM" id="SSF55811">
    <property type="entry name" value="Nudix"/>
    <property type="match status" value="1"/>
</dbReference>
<dbReference type="PANTHER" id="PTHR43046:SF14">
    <property type="entry name" value="MUTT_NUDIX FAMILY PROTEIN"/>
    <property type="match status" value="1"/>
</dbReference>
<evidence type="ECO:0000313" key="5">
    <source>
        <dbReference type="Proteomes" id="UP000830343"/>
    </source>
</evidence>
<dbReference type="InterPro" id="IPR000086">
    <property type="entry name" value="NUDIX_hydrolase_dom"/>
</dbReference>
<proteinExistence type="predicted"/>
<dbReference type="Pfam" id="PF00293">
    <property type="entry name" value="NUDIX"/>
    <property type="match status" value="1"/>
</dbReference>
<comment type="cofactor">
    <cofactor evidence="1">
        <name>Mg(2+)</name>
        <dbReference type="ChEBI" id="CHEBI:18420"/>
    </cofactor>
</comment>
<keyword evidence="5" id="KW-1185">Reference proteome</keyword>
<dbReference type="PROSITE" id="PS00893">
    <property type="entry name" value="NUDIX_BOX"/>
    <property type="match status" value="1"/>
</dbReference>
<evidence type="ECO:0000259" key="3">
    <source>
        <dbReference type="PROSITE" id="PS51462"/>
    </source>
</evidence>
<protein>
    <submittedName>
        <fullName evidence="4">NUDIX domain-containing protein</fullName>
    </submittedName>
</protein>
<dbReference type="Proteomes" id="UP000830343">
    <property type="component" value="Chromosome"/>
</dbReference>
<dbReference type="Gene3D" id="3.90.79.10">
    <property type="entry name" value="Nucleoside Triphosphate Pyrophosphohydrolase"/>
    <property type="match status" value="1"/>
</dbReference>
<reference evidence="4" key="2">
    <citation type="submission" date="2022-04" db="EMBL/GenBank/DDBJ databases">
        <title>Antimicrobial genetic elements in methicillin-resistant Macrococcus armenti.</title>
        <authorList>
            <person name="Keller J.E."/>
            <person name="Schwendener S."/>
            <person name="Pantucek R."/>
            <person name="Perreten V."/>
        </authorList>
    </citation>
    <scope>NUCLEOTIDE SEQUENCE</scope>
    <source>
        <strain evidence="4">CCM 2609</strain>
    </source>
</reference>
<accession>A0ABY3ZTH2</accession>
<sequence length="163" mass="19211">MDLTMKTSAGKLNLRTAVIIKRASHYLIHKGKHEKFATLIGGRIQFGEDSRTAIMREIKEEINLDIDAQQLEFISTFENFYRYKGEFIHEILFIYKLEVTDELGDEMILEQPDETFDFYFAEESQLFAPEFKPDIMKEVLYHCSNHHLIHYDDNIKDNNKARG</sequence>
<evidence type="ECO:0000256" key="2">
    <source>
        <dbReference type="ARBA" id="ARBA00022801"/>
    </source>
</evidence>
<dbReference type="PANTHER" id="PTHR43046">
    <property type="entry name" value="GDP-MANNOSE MANNOSYL HYDROLASE"/>
    <property type="match status" value="1"/>
</dbReference>
<evidence type="ECO:0000256" key="1">
    <source>
        <dbReference type="ARBA" id="ARBA00001946"/>
    </source>
</evidence>
<reference evidence="4" key="1">
    <citation type="submission" date="2022-03" db="EMBL/GenBank/DDBJ databases">
        <authorList>
            <person name="Vrbovska V."/>
            <person name="Kovarovic V."/>
            <person name="Botka T."/>
            <person name="Pantucek R."/>
        </authorList>
    </citation>
    <scope>NUCLEOTIDE SEQUENCE</scope>
    <source>
        <strain evidence="4">CCM 2609</strain>
    </source>
</reference>
<keyword evidence="2" id="KW-0378">Hydrolase</keyword>
<gene>
    <name evidence="4" type="ORF">MRZ06_08625</name>
</gene>
<feature type="domain" description="Nudix hydrolase" evidence="3">
    <location>
        <begin position="11"/>
        <end position="141"/>
    </location>
</feature>
<dbReference type="RefSeq" id="WP_243365410.1">
    <property type="nucleotide sequence ID" value="NZ_CP094348.1"/>
</dbReference>
<evidence type="ECO:0000313" key="4">
    <source>
        <dbReference type="EMBL" id="UOB20082.1"/>
    </source>
</evidence>
<dbReference type="PROSITE" id="PS51462">
    <property type="entry name" value="NUDIX"/>
    <property type="match status" value="1"/>
</dbReference>